<gene>
    <name evidence="3" type="ORF">POBO1169_LOCUS14922</name>
</gene>
<feature type="transmembrane region" description="Helical" evidence="2">
    <location>
        <begin position="97"/>
        <end position="118"/>
    </location>
</feature>
<keyword evidence="2" id="KW-0812">Transmembrane</keyword>
<organism evidence="3">
    <name type="scientific">Pyramimonas obovata</name>
    <dbReference type="NCBI Taxonomy" id="1411642"/>
    <lineage>
        <taxon>Eukaryota</taxon>
        <taxon>Viridiplantae</taxon>
        <taxon>Chlorophyta</taxon>
        <taxon>Pyramimonadophyceae</taxon>
        <taxon>Pyramimonadales</taxon>
        <taxon>Pyramimonadaceae</taxon>
        <taxon>Pyramimonas</taxon>
        <taxon>Pyramimonas incertae sedis</taxon>
    </lineage>
</organism>
<evidence type="ECO:0000313" key="3">
    <source>
        <dbReference type="EMBL" id="CAD8680212.1"/>
    </source>
</evidence>
<name>A0A7S0RKS8_9CHLO</name>
<sequence length="261" mass="28267">MLARRASGASGTGQSWYGIDQETCHTEMVGPSLMSFTNAMPIRADIATIFSTFIVRAQDLGRYEYHLEKAETTVLSPLGCPESISLSEEASQMTAKAFIGPILSCMIAIGIGIALHFYCKHKAELLLKARGALNMHSAFMPTVVDLSHLHKAKAAMRETCERAMHALHLHDRDLKTTARENSSTGSKSSPRDDGGECHTGTKYAPASTKAHQPPSARRVLIQVMQIPGQHSRIVVDDGSIIMPIGDGSIISVMTPTPINQQ</sequence>
<dbReference type="AlphaFoldDB" id="A0A7S0RKS8"/>
<keyword evidence="2" id="KW-0472">Membrane</keyword>
<evidence type="ECO:0000256" key="2">
    <source>
        <dbReference type="SAM" id="Phobius"/>
    </source>
</evidence>
<protein>
    <submittedName>
        <fullName evidence="3">Uncharacterized protein</fullName>
    </submittedName>
</protein>
<feature type="region of interest" description="Disordered" evidence="1">
    <location>
        <begin position="171"/>
        <end position="215"/>
    </location>
</feature>
<dbReference type="EMBL" id="HBFA01029583">
    <property type="protein sequence ID" value="CAD8680212.1"/>
    <property type="molecule type" value="Transcribed_RNA"/>
</dbReference>
<reference evidence="3" key="1">
    <citation type="submission" date="2021-01" db="EMBL/GenBank/DDBJ databases">
        <authorList>
            <person name="Corre E."/>
            <person name="Pelletier E."/>
            <person name="Niang G."/>
            <person name="Scheremetjew M."/>
            <person name="Finn R."/>
            <person name="Kale V."/>
            <person name="Holt S."/>
            <person name="Cochrane G."/>
            <person name="Meng A."/>
            <person name="Brown T."/>
            <person name="Cohen L."/>
        </authorList>
    </citation>
    <scope>NUCLEOTIDE SEQUENCE</scope>
    <source>
        <strain evidence="3">CCMP722</strain>
    </source>
</reference>
<accession>A0A7S0RKS8</accession>
<feature type="compositionally biased region" description="Polar residues" evidence="1">
    <location>
        <begin position="179"/>
        <end position="188"/>
    </location>
</feature>
<proteinExistence type="predicted"/>
<keyword evidence="2" id="KW-1133">Transmembrane helix</keyword>
<evidence type="ECO:0000256" key="1">
    <source>
        <dbReference type="SAM" id="MobiDB-lite"/>
    </source>
</evidence>